<name>A0ABS2K2V7_9GAMM</name>
<proteinExistence type="predicted"/>
<protein>
    <submittedName>
        <fullName evidence="2">Uncharacterized protein</fullName>
    </submittedName>
</protein>
<evidence type="ECO:0000313" key="2">
    <source>
        <dbReference type="EMBL" id="MBM7125567.1"/>
    </source>
</evidence>
<keyword evidence="3" id="KW-1185">Reference proteome</keyword>
<organism evidence="2 3">
    <name type="scientific">Dyella flava</name>
    <dbReference type="NCBI Taxonomy" id="1920170"/>
    <lineage>
        <taxon>Bacteria</taxon>
        <taxon>Pseudomonadati</taxon>
        <taxon>Pseudomonadota</taxon>
        <taxon>Gammaproteobacteria</taxon>
        <taxon>Lysobacterales</taxon>
        <taxon>Rhodanobacteraceae</taxon>
        <taxon>Dyella</taxon>
    </lineage>
</organism>
<comment type="caution">
    <text evidence="2">The sequence shown here is derived from an EMBL/GenBank/DDBJ whole genome shotgun (WGS) entry which is preliminary data.</text>
</comment>
<feature type="region of interest" description="Disordered" evidence="1">
    <location>
        <begin position="178"/>
        <end position="253"/>
    </location>
</feature>
<evidence type="ECO:0000313" key="3">
    <source>
        <dbReference type="Proteomes" id="UP001430149"/>
    </source>
</evidence>
<sequence length="796" mass="85512">MSDTTISAASTFVPPIAPTEQRTDLTASRASDPNLQNKSPSTDLAMARTGTAELSVLTSAAGDSYGLTRQLKGVPAPSVFNQIYTPLRTVTKGIDLPFRIAVYAPSINDRETSTVDKIALITKVATAAADLGTEAGLVWANHFNNKNNMQLEHVLVTRPAPATPTAGDIPLREFGHGRVKAPITPSNPDPETTPPASANGNVHDRTSIPTAPPEPDAPHLAKPQPFDRNAPSRIPTKRFNMTTPGEPFARGSLDIPDPPFIRYGAGRRPVMRIATPVPSSSLSTIKGLNYASNGIGALSSLADIYFGMKAVVTEREPLAKTQGAAFALAGTTGVAATGLGSMSVAEMGGAAAAAAATGLSVVSAGAAAVGLGLNFVPLTHGHDNRRRAYKVHNDLSYDVKQLALADHQLTQRTGQRIRSDLLRLNARYGVEPKTVWLNNNGADLMNEINSPNNTASGQWKPDADGKVWSDFRDKYIRINGTPHQETSSLNLACEHDGVVNVPAPRTTVNIPGDENPDKTPQPIQTPASDASLYTAQGWRHSTQQPWLYKDYGYQTSDWGYYWETSIPASVSAGPLYVAHDAVPEGKDRVVLIEDTRLASTPALPKDHYAETSLFQFNGNDAQLLNEPQIGELIHDKKPVAVPAAPGDRVQVDGMKLNASESHDKQQENAYREAVYPMDSLPHARSPDAFHRTIETDPSARTVVSLPYIRRPVTIIARNPNDVIDLPQMPEADMHVTLPAVDAAIDKRQLGLSDRNSLRRQTASDAPTQVYVFSNGKTLTVQAENAASAARFVQGLT</sequence>
<reference evidence="2" key="1">
    <citation type="submission" date="2020-10" db="EMBL/GenBank/DDBJ databases">
        <title>Phylogeny of dyella-like bacteria.</title>
        <authorList>
            <person name="Fu J."/>
        </authorList>
    </citation>
    <scope>NUCLEOTIDE SEQUENCE</scope>
    <source>
        <strain evidence="2">DHOC52</strain>
    </source>
</reference>
<feature type="region of interest" description="Disordered" evidence="1">
    <location>
        <begin position="1"/>
        <end position="43"/>
    </location>
</feature>
<feature type="compositionally biased region" description="Polar residues" evidence="1">
    <location>
        <begin position="24"/>
        <end position="42"/>
    </location>
</feature>
<dbReference type="Proteomes" id="UP001430149">
    <property type="component" value="Unassembled WGS sequence"/>
</dbReference>
<dbReference type="RefSeq" id="WP_204681080.1">
    <property type="nucleotide sequence ID" value="NZ_BSNR01000015.1"/>
</dbReference>
<dbReference type="EMBL" id="JADIKE010000034">
    <property type="protein sequence ID" value="MBM7125567.1"/>
    <property type="molecule type" value="Genomic_DNA"/>
</dbReference>
<gene>
    <name evidence="2" type="ORF">ISP19_09260</name>
</gene>
<feature type="compositionally biased region" description="Polar residues" evidence="1">
    <location>
        <begin position="1"/>
        <end position="10"/>
    </location>
</feature>
<evidence type="ECO:0000256" key="1">
    <source>
        <dbReference type="SAM" id="MobiDB-lite"/>
    </source>
</evidence>
<accession>A0ABS2K2V7</accession>